<dbReference type="InterPro" id="IPR024438">
    <property type="entry name" value="Staygreen"/>
</dbReference>
<dbReference type="AlphaFoldDB" id="A0A0M0BV70"/>
<dbReference type="PANTHER" id="PTHR31750:SF4">
    <property type="entry name" value="LP06106P"/>
    <property type="match status" value="1"/>
</dbReference>
<accession>A0A0M0BV70</accession>
<sequence>MPEVDSKGPVENRCYTLTHSDFTGKLFLSVGLNFDKKAISGLYTRLMRDEVLAEWLKDKNDYSLHIYCHVSGGIILGTAGWRDSIFRRELPLVLKCFCKGDKALFDANPKLGDSPIFVHFNSSKTKYKKVEQWGTPKDYL</sequence>
<organism evidence="3 4">
    <name type="scientific">miscellaneous Crenarchaeota group-1 archaeon SG8-32-1</name>
    <dbReference type="NCBI Taxonomy" id="1685124"/>
    <lineage>
        <taxon>Archaea</taxon>
        <taxon>Candidatus Bathyarchaeota</taxon>
        <taxon>MCG-1</taxon>
    </lineage>
</organism>
<keyword evidence="1" id="KW-0809">Transit peptide</keyword>
<protein>
    <recommendedName>
        <fullName evidence="2">Staygreen protein domain-containing protein</fullName>
    </recommendedName>
</protein>
<dbReference type="Proteomes" id="UP000037237">
    <property type="component" value="Unassembled WGS sequence"/>
</dbReference>
<evidence type="ECO:0000259" key="2">
    <source>
        <dbReference type="Pfam" id="PF12638"/>
    </source>
</evidence>
<dbReference type="EMBL" id="LFWU01000065">
    <property type="protein sequence ID" value="KON32503.1"/>
    <property type="molecule type" value="Genomic_DNA"/>
</dbReference>
<reference evidence="3 4" key="1">
    <citation type="submission" date="2015-06" db="EMBL/GenBank/DDBJ databases">
        <title>New insights into the roles of widespread benthic archaea in carbon and nitrogen cycling.</title>
        <authorList>
            <person name="Lazar C.S."/>
            <person name="Baker B.J."/>
            <person name="Seitz K.W."/>
            <person name="Hyde A.S."/>
            <person name="Dick G.J."/>
            <person name="Hinrichs K.-U."/>
            <person name="Teske A.P."/>
        </authorList>
    </citation>
    <scope>NUCLEOTIDE SEQUENCE [LARGE SCALE GENOMIC DNA]</scope>
    <source>
        <strain evidence="3">SG8-32-1</strain>
    </source>
</reference>
<gene>
    <name evidence="3" type="ORF">AC477_02925</name>
</gene>
<feature type="domain" description="Staygreen protein" evidence="2">
    <location>
        <begin position="3"/>
        <end position="139"/>
    </location>
</feature>
<evidence type="ECO:0000313" key="3">
    <source>
        <dbReference type="EMBL" id="KON32503.1"/>
    </source>
</evidence>
<evidence type="ECO:0000313" key="4">
    <source>
        <dbReference type="Proteomes" id="UP000037237"/>
    </source>
</evidence>
<comment type="caution">
    <text evidence="3">The sequence shown here is derived from an EMBL/GenBank/DDBJ whole genome shotgun (WGS) entry which is preliminary data.</text>
</comment>
<dbReference type="Pfam" id="PF12638">
    <property type="entry name" value="Staygreen"/>
    <property type="match status" value="1"/>
</dbReference>
<evidence type="ECO:0000256" key="1">
    <source>
        <dbReference type="ARBA" id="ARBA00022946"/>
    </source>
</evidence>
<dbReference type="PANTHER" id="PTHR31750">
    <property type="entry name" value="PROTEIN STAY-GREEN 1, CHLOROPLASTIC-RELATED"/>
    <property type="match status" value="1"/>
</dbReference>
<proteinExistence type="predicted"/>
<name>A0A0M0BV70_9ARCH</name>